<dbReference type="RefSeq" id="WP_345626437.1">
    <property type="nucleotide sequence ID" value="NZ_BAABJQ010000002.1"/>
</dbReference>
<dbReference type="Gene3D" id="2.80.10.50">
    <property type="match status" value="1"/>
</dbReference>
<gene>
    <name evidence="2" type="ORF">GCM10023322_09580</name>
</gene>
<sequence length="164" mass="17793">MLRKLLMTTAMAAALIAPGAAPAFAAEPVVTHPNLYAGPYWFRSQATGACLVGDFSATYTVSDCGIDNQYWFLSPLPNGYYLMANGATGRCLANLDSFHVYQTSCNSTVRGQLWDLGGLPNKGWLVSVNTGRQLCTDFSHKVYLAVGGSEQWWHWSPNPNPPAS</sequence>
<evidence type="ECO:0000256" key="1">
    <source>
        <dbReference type="SAM" id="SignalP"/>
    </source>
</evidence>
<keyword evidence="3" id="KW-1185">Reference proteome</keyword>
<evidence type="ECO:0008006" key="4">
    <source>
        <dbReference type="Google" id="ProtNLM"/>
    </source>
</evidence>
<dbReference type="SUPFAM" id="SSF50370">
    <property type="entry name" value="Ricin B-like lectins"/>
    <property type="match status" value="1"/>
</dbReference>
<keyword evidence="1" id="KW-0732">Signal</keyword>
<feature type="chain" id="PRO_5045985453" description="Ricin B lectin domain-containing protein" evidence="1">
    <location>
        <begin position="26"/>
        <end position="164"/>
    </location>
</feature>
<comment type="caution">
    <text evidence="2">The sequence shown here is derived from an EMBL/GenBank/DDBJ whole genome shotgun (WGS) entry which is preliminary data.</text>
</comment>
<protein>
    <recommendedName>
        <fullName evidence="4">Ricin B lectin domain-containing protein</fullName>
    </recommendedName>
</protein>
<organism evidence="2 3">
    <name type="scientific">Rugosimonospora acidiphila</name>
    <dbReference type="NCBI Taxonomy" id="556531"/>
    <lineage>
        <taxon>Bacteria</taxon>
        <taxon>Bacillati</taxon>
        <taxon>Actinomycetota</taxon>
        <taxon>Actinomycetes</taxon>
        <taxon>Micromonosporales</taxon>
        <taxon>Micromonosporaceae</taxon>
        <taxon>Rugosimonospora</taxon>
    </lineage>
</organism>
<dbReference type="EMBL" id="BAABJQ010000002">
    <property type="protein sequence ID" value="GAA5179480.1"/>
    <property type="molecule type" value="Genomic_DNA"/>
</dbReference>
<feature type="signal peptide" evidence="1">
    <location>
        <begin position="1"/>
        <end position="25"/>
    </location>
</feature>
<proteinExistence type="predicted"/>
<evidence type="ECO:0000313" key="2">
    <source>
        <dbReference type="EMBL" id="GAA5179480.1"/>
    </source>
</evidence>
<dbReference type="PROSITE" id="PS50231">
    <property type="entry name" value="RICIN_B_LECTIN"/>
    <property type="match status" value="1"/>
</dbReference>
<name>A0ABP9RKD1_9ACTN</name>
<dbReference type="CDD" id="cd23415">
    <property type="entry name" value="beta-trefoil_Ricin_AH"/>
    <property type="match status" value="1"/>
</dbReference>
<evidence type="ECO:0000313" key="3">
    <source>
        <dbReference type="Proteomes" id="UP001501570"/>
    </source>
</evidence>
<dbReference type="Proteomes" id="UP001501570">
    <property type="component" value="Unassembled WGS sequence"/>
</dbReference>
<dbReference type="InterPro" id="IPR035992">
    <property type="entry name" value="Ricin_B-like_lectins"/>
</dbReference>
<accession>A0ABP9RKD1</accession>
<reference evidence="3" key="1">
    <citation type="journal article" date="2019" name="Int. J. Syst. Evol. Microbiol.">
        <title>The Global Catalogue of Microorganisms (GCM) 10K type strain sequencing project: providing services to taxonomists for standard genome sequencing and annotation.</title>
        <authorList>
            <consortium name="The Broad Institute Genomics Platform"/>
            <consortium name="The Broad Institute Genome Sequencing Center for Infectious Disease"/>
            <person name="Wu L."/>
            <person name="Ma J."/>
        </authorList>
    </citation>
    <scope>NUCLEOTIDE SEQUENCE [LARGE SCALE GENOMIC DNA]</scope>
    <source>
        <strain evidence="3">JCM 18304</strain>
    </source>
</reference>